<dbReference type="Proteomes" id="UP000050523">
    <property type="component" value="Unassembled WGS sequence"/>
</dbReference>
<dbReference type="EMBL" id="LJRO01000013">
    <property type="protein sequence ID" value="KPZ07936.1"/>
    <property type="molecule type" value="Genomic_DNA"/>
</dbReference>
<evidence type="ECO:0000313" key="2">
    <source>
        <dbReference type="Proteomes" id="UP000050523"/>
    </source>
</evidence>
<proteinExistence type="predicted"/>
<gene>
    <name evidence="1" type="ORF">ALO43_101420</name>
</gene>
<evidence type="ECO:0000313" key="1">
    <source>
        <dbReference type="EMBL" id="KPZ07936.1"/>
    </source>
</evidence>
<reference evidence="1 2" key="1">
    <citation type="submission" date="2015-09" db="EMBL/GenBank/DDBJ databases">
        <title>Genome announcement of multiple Pseudomonas syringae strains.</title>
        <authorList>
            <person name="Thakur S."/>
            <person name="Wang P.W."/>
            <person name="Gong Y."/>
            <person name="Weir B.S."/>
            <person name="Guttman D.S."/>
        </authorList>
    </citation>
    <scope>NUCLEOTIDE SEQUENCE [LARGE SCALE GENOMIC DNA]</scope>
    <source>
        <strain evidence="1 2">ICMP9151</strain>
    </source>
</reference>
<name>A0AA40PCK6_9PSED</name>
<protein>
    <submittedName>
        <fullName evidence="1">Uncharacterized protein</fullName>
    </submittedName>
</protein>
<comment type="caution">
    <text evidence="1">The sequence shown here is derived from an EMBL/GenBank/DDBJ whole genome shotgun (WGS) entry which is preliminary data.</text>
</comment>
<organism evidence="1 2">
    <name type="scientific">Pseudomonas tremae</name>
    <dbReference type="NCBI Taxonomy" id="200454"/>
    <lineage>
        <taxon>Bacteria</taxon>
        <taxon>Pseudomonadati</taxon>
        <taxon>Pseudomonadota</taxon>
        <taxon>Gammaproteobacteria</taxon>
        <taxon>Pseudomonadales</taxon>
        <taxon>Pseudomonadaceae</taxon>
        <taxon>Pseudomonas</taxon>
    </lineage>
</organism>
<sequence length="52" mass="5837">MYGQGLSSARQAWQEGMKKLGTQVFEAGPNLYAVDNDSMFTPQKLAKKDDRK</sequence>
<accession>A0AA40PCK6</accession>
<dbReference type="AlphaFoldDB" id="A0AA40PCK6"/>